<dbReference type="PROSITE" id="PS51375">
    <property type="entry name" value="PPR"/>
    <property type="match status" value="1"/>
</dbReference>
<accession>A0AAN8YXM2</accession>
<comment type="caution">
    <text evidence="3">The sequence shown here is derived from an EMBL/GenBank/DDBJ whole genome shotgun (WGS) entry which is preliminary data.</text>
</comment>
<dbReference type="EMBL" id="JBAMMX010000023">
    <property type="protein sequence ID" value="KAK6916876.1"/>
    <property type="molecule type" value="Genomic_DNA"/>
</dbReference>
<dbReference type="Gene3D" id="1.25.40.10">
    <property type="entry name" value="Tetratricopeptide repeat domain"/>
    <property type="match status" value="2"/>
</dbReference>
<dbReference type="InterPro" id="IPR046960">
    <property type="entry name" value="PPR_At4g14850-like_plant"/>
</dbReference>
<organism evidence="3 4">
    <name type="scientific">Dillenia turbinata</name>
    <dbReference type="NCBI Taxonomy" id="194707"/>
    <lineage>
        <taxon>Eukaryota</taxon>
        <taxon>Viridiplantae</taxon>
        <taxon>Streptophyta</taxon>
        <taxon>Embryophyta</taxon>
        <taxon>Tracheophyta</taxon>
        <taxon>Spermatophyta</taxon>
        <taxon>Magnoliopsida</taxon>
        <taxon>eudicotyledons</taxon>
        <taxon>Gunneridae</taxon>
        <taxon>Pentapetalae</taxon>
        <taxon>Dilleniales</taxon>
        <taxon>Dilleniaceae</taxon>
        <taxon>Dillenia</taxon>
    </lineage>
</organism>
<dbReference type="InterPro" id="IPR011990">
    <property type="entry name" value="TPR-like_helical_dom_sf"/>
</dbReference>
<name>A0AAN8YXM2_9MAGN</name>
<evidence type="ECO:0000313" key="4">
    <source>
        <dbReference type="Proteomes" id="UP001370490"/>
    </source>
</evidence>
<dbReference type="GO" id="GO:0003723">
    <property type="term" value="F:RNA binding"/>
    <property type="evidence" value="ECO:0007669"/>
    <property type="project" value="InterPro"/>
</dbReference>
<reference evidence="3 4" key="1">
    <citation type="submission" date="2023-12" db="EMBL/GenBank/DDBJ databases">
        <title>A high-quality genome assembly for Dillenia turbinata (Dilleniales).</title>
        <authorList>
            <person name="Chanderbali A."/>
        </authorList>
    </citation>
    <scope>NUCLEOTIDE SEQUENCE [LARGE SCALE GENOMIC DNA]</scope>
    <source>
        <strain evidence="3">LSX21</strain>
        <tissue evidence="3">Leaf</tissue>
    </source>
</reference>
<dbReference type="GO" id="GO:0009451">
    <property type="term" value="P:RNA modification"/>
    <property type="evidence" value="ECO:0007669"/>
    <property type="project" value="InterPro"/>
</dbReference>
<proteinExistence type="predicted"/>
<dbReference type="PANTHER" id="PTHR47926">
    <property type="entry name" value="PENTATRICOPEPTIDE REPEAT-CONTAINING PROTEIN"/>
    <property type="match status" value="1"/>
</dbReference>
<evidence type="ECO:0000256" key="2">
    <source>
        <dbReference type="PROSITE-ProRule" id="PRU00708"/>
    </source>
</evidence>
<dbReference type="Proteomes" id="UP001370490">
    <property type="component" value="Unassembled WGS sequence"/>
</dbReference>
<keyword evidence="4" id="KW-1185">Reference proteome</keyword>
<dbReference type="AlphaFoldDB" id="A0AAN8YXM2"/>
<keyword evidence="1" id="KW-0677">Repeat</keyword>
<evidence type="ECO:0000313" key="3">
    <source>
        <dbReference type="EMBL" id="KAK6916876.1"/>
    </source>
</evidence>
<feature type="repeat" description="PPR" evidence="2">
    <location>
        <begin position="31"/>
        <end position="65"/>
    </location>
</feature>
<dbReference type="NCBIfam" id="TIGR00756">
    <property type="entry name" value="PPR"/>
    <property type="match status" value="2"/>
</dbReference>
<gene>
    <name evidence="3" type="ORF">RJ641_017627</name>
</gene>
<sequence>MYVGSALLAMYSKCKRIEDAVQAFGDVPEPNEVSFTTMLSGLAETDRVYEASDLFRLMHRSGVCIDSGLLSSVTSVCGGGRSRELRFTSQGGELLLDVYGRQVQGYGERFRSEKAIECLQRMRHSGFEPDEVTYINMLVACIKSDNIEMAR</sequence>
<dbReference type="Pfam" id="PF01535">
    <property type="entry name" value="PPR"/>
    <property type="match status" value="2"/>
</dbReference>
<dbReference type="InterPro" id="IPR002885">
    <property type="entry name" value="PPR_rpt"/>
</dbReference>
<evidence type="ECO:0000256" key="1">
    <source>
        <dbReference type="ARBA" id="ARBA00022737"/>
    </source>
</evidence>
<protein>
    <submittedName>
        <fullName evidence="3">Pentatricopeptide repeat</fullName>
    </submittedName>
</protein>